<gene>
    <name evidence="2" type="ORF">EUX98_g8178</name>
</gene>
<feature type="compositionally biased region" description="Polar residues" evidence="1">
    <location>
        <begin position="224"/>
        <end position="238"/>
    </location>
</feature>
<feature type="compositionally biased region" description="Basic residues" evidence="1">
    <location>
        <begin position="310"/>
        <end position="320"/>
    </location>
</feature>
<evidence type="ECO:0000313" key="3">
    <source>
        <dbReference type="Proteomes" id="UP000308730"/>
    </source>
</evidence>
<reference evidence="2 3" key="1">
    <citation type="submission" date="2019-02" db="EMBL/GenBank/DDBJ databases">
        <title>Genome sequencing of the rare red list fungi Antrodiella citrinella (Flaviporus citrinellus).</title>
        <authorList>
            <person name="Buettner E."/>
            <person name="Kellner H."/>
        </authorList>
    </citation>
    <scope>NUCLEOTIDE SEQUENCE [LARGE SCALE GENOMIC DNA]</scope>
    <source>
        <strain evidence="2 3">DSM 108506</strain>
    </source>
</reference>
<feature type="compositionally biased region" description="Basic and acidic residues" evidence="1">
    <location>
        <begin position="1"/>
        <end position="10"/>
    </location>
</feature>
<dbReference type="PANTHER" id="PTHR43721">
    <property type="entry name" value="ELONGATION FACTOR TU-RELATED"/>
    <property type="match status" value="1"/>
</dbReference>
<feature type="region of interest" description="Disordered" evidence="1">
    <location>
        <begin position="220"/>
        <end position="239"/>
    </location>
</feature>
<dbReference type="InterPro" id="IPR050055">
    <property type="entry name" value="EF-Tu_GTPase"/>
</dbReference>
<protein>
    <submittedName>
        <fullName evidence="2">Uncharacterized protein</fullName>
    </submittedName>
</protein>
<sequence length="473" mass="51522">MFGEHNEPSESPRVPSPWDPFLPTPPSVSSSLGKYADIPKLTPEVEEGNVEYKLKLTNISPARFDRLVTQLKWRLLEGGGQAYYELGVADSGALIGLTPSDLEQSLETLELMAGEIGASVIIVKEIEVPPLMVALADKLSGYLNLETGKWADKMTNRRAKPGITGEEAEDILDTPGSPPEPFTDFSTADSTDFEDEILTACTTPAESSRASPHPVVGPTFLSRPKSSNPFRPTAQSSPFIGPIDDELALFSMEPEPNFDEHDLQLDTAPAIDGDTEGISVDLEITPVYKPRPIRKRDPTLRGFPSPGQGKRGHKVKRHQPWHSTPRAELLTLPSAESAHATPAQTKETKAQLHRQSRDRRRQEKRQALAASLAGSAALPAIIADSNTVQLVQQLEQMHVTAESDVADPLRVAEVDAVTSLALAADKLVEFGSVDALLATEIPVTTRMESRLIVEAFVVRKLSLEEAYLDFSGF</sequence>
<accession>A0A4S4MBA7</accession>
<evidence type="ECO:0000313" key="2">
    <source>
        <dbReference type="EMBL" id="THH22515.1"/>
    </source>
</evidence>
<dbReference type="GO" id="GO:0003746">
    <property type="term" value="F:translation elongation factor activity"/>
    <property type="evidence" value="ECO:0007669"/>
    <property type="project" value="TreeGrafter"/>
</dbReference>
<dbReference type="PANTHER" id="PTHR43721:SF9">
    <property type="entry name" value="GTP-BINDING PROTEIN 1"/>
    <property type="match status" value="1"/>
</dbReference>
<dbReference type="Proteomes" id="UP000308730">
    <property type="component" value="Unassembled WGS sequence"/>
</dbReference>
<dbReference type="EMBL" id="SGPM01000412">
    <property type="protein sequence ID" value="THH22515.1"/>
    <property type="molecule type" value="Genomic_DNA"/>
</dbReference>
<name>A0A4S4MBA7_9APHY</name>
<evidence type="ECO:0000256" key="1">
    <source>
        <dbReference type="SAM" id="MobiDB-lite"/>
    </source>
</evidence>
<proteinExistence type="predicted"/>
<dbReference type="AlphaFoldDB" id="A0A4S4MBA7"/>
<dbReference type="OrthoDB" id="248233at2759"/>
<feature type="region of interest" description="Disordered" evidence="1">
    <location>
        <begin position="289"/>
        <end position="368"/>
    </location>
</feature>
<feature type="region of interest" description="Disordered" evidence="1">
    <location>
        <begin position="1"/>
        <end position="30"/>
    </location>
</feature>
<keyword evidence="3" id="KW-1185">Reference proteome</keyword>
<feature type="compositionally biased region" description="Pro residues" evidence="1">
    <location>
        <begin position="14"/>
        <end position="26"/>
    </location>
</feature>
<comment type="caution">
    <text evidence="2">The sequence shown here is derived from an EMBL/GenBank/DDBJ whole genome shotgun (WGS) entry which is preliminary data.</text>
</comment>
<organism evidence="2 3">
    <name type="scientific">Antrodiella citrinella</name>
    <dbReference type="NCBI Taxonomy" id="2447956"/>
    <lineage>
        <taxon>Eukaryota</taxon>
        <taxon>Fungi</taxon>
        <taxon>Dikarya</taxon>
        <taxon>Basidiomycota</taxon>
        <taxon>Agaricomycotina</taxon>
        <taxon>Agaricomycetes</taxon>
        <taxon>Polyporales</taxon>
        <taxon>Steccherinaceae</taxon>
        <taxon>Antrodiella</taxon>
    </lineage>
</organism>